<dbReference type="RefSeq" id="WP_089895547.1">
    <property type="nucleotide sequence ID" value="NZ_FOJG01000001.1"/>
</dbReference>
<evidence type="ECO:0000313" key="2">
    <source>
        <dbReference type="EMBL" id="SEW39371.1"/>
    </source>
</evidence>
<dbReference type="InterPro" id="IPR025748">
    <property type="entry name" value="PrcB_C_dom"/>
</dbReference>
<dbReference type="EMBL" id="FOJG01000001">
    <property type="protein sequence ID" value="SEW39371.1"/>
    <property type="molecule type" value="Genomic_DNA"/>
</dbReference>
<keyword evidence="3" id="KW-1185">Reference proteome</keyword>
<dbReference type="InterPro" id="IPR001119">
    <property type="entry name" value="SLH_dom"/>
</dbReference>
<dbReference type="Pfam" id="PF00395">
    <property type="entry name" value="SLH"/>
    <property type="match status" value="1"/>
</dbReference>
<reference evidence="3" key="1">
    <citation type="submission" date="2016-10" db="EMBL/GenBank/DDBJ databases">
        <authorList>
            <person name="Varghese N."/>
            <person name="Submissions S."/>
        </authorList>
    </citation>
    <scope>NUCLEOTIDE SEQUENCE [LARGE SCALE GENOMIC DNA]</scope>
    <source>
        <strain evidence="3">DSM 3695</strain>
    </source>
</reference>
<evidence type="ECO:0000313" key="3">
    <source>
        <dbReference type="Proteomes" id="UP000199310"/>
    </source>
</evidence>
<name>A0A1I0REQ6_9BACT</name>
<dbReference type="Proteomes" id="UP000199310">
    <property type="component" value="Unassembled WGS sequence"/>
</dbReference>
<dbReference type="AlphaFoldDB" id="A0A1I0REQ6"/>
<dbReference type="Pfam" id="PF14343">
    <property type="entry name" value="PrcB_C"/>
    <property type="match status" value="1"/>
</dbReference>
<evidence type="ECO:0000259" key="1">
    <source>
        <dbReference type="PROSITE" id="PS51272"/>
    </source>
</evidence>
<gene>
    <name evidence="2" type="ORF">SAMN04488122_2740</name>
</gene>
<dbReference type="PROSITE" id="PS51272">
    <property type="entry name" value="SLH"/>
    <property type="match status" value="1"/>
</dbReference>
<organism evidence="2 3">
    <name type="scientific">Chitinophaga arvensicola</name>
    <dbReference type="NCBI Taxonomy" id="29529"/>
    <lineage>
        <taxon>Bacteria</taxon>
        <taxon>Pseudomonadati</taxon>
        <taxon>Bacteroidota</taxon>
        <taxon>Chitinophagia</taxon>
        <taxon>Chitinophagales</taxon>
        <taxon>Chitinophagaceae</taxon>
        <taxon>Chitinophaga</taxon>
    </lineage>
</organism>
<protein>
    <submittedName>
        <fullName evidence="2">S-layer homology domain-containing protein</fullName>
    </submittedName>
</protein>
<proteinExistence type="predicted"/>
<sequence length="281" mass="30355">MNLYTAVALPLFLLTLQPSDLHSEDKGVIEVLAPKPQSRISFGNGIDLIVKGLSLNIDNIRFIKAPKASDYFKKANDKAAYAPSLIIGALNGIESLHDLNPESPATREQFAIALYEAISHTGQYPVNMMFINIKDEKAFANNGMNAVQTLIKFKVVALENGNYRPKAYITKAEAEKMVKNAAEFVQAHKNANAEQGGQEAATFKITPVNDKVSSVLITVGNQPTSGYSLSVTSIVFPGDNEAVIHYKITPPASGGMNLQVISEVKAEAFIPAGYKVTLTAE</sequence>
<accession>A0A1I0REQ6</accession>
<dbReference type="OrthoDB" id="1738667at2"/>
<feature type="domain" description="SLH" evidence="1">
    <location>
        <begin position="59"/>
        <end position="128"/>
    </location>
</feature>